<evidence type="ECO:0000313" key="1">
    <source>
        <dbReference type="EMBL" id="ABY47853.1"/>
    </source>
</evidence>
<sequence length="73" mass="8746">MQSFLFTAHFYVHVLQTFDRHGERHDYGVSQQNLPLYIDPYTKRQRILRITVDIKNTMVTLTVIRKVAFTDNF</sequence>
<organism evidence="1 2">
    <name type="scientific">Helicoverpa armigera granulovirus</name>
    <dbReference type="NCBI Taxonomy" id="489830"/>
    <lineage>
        <taxon>Viruses</taxon>
        <taxon>Viruses incertae sedis</taxon>
        <taxon>Naldaviricetes</taxon>
        <taxon>Lefavirales</taxon>
        <taxon>Baculoviridae</taxon>
        <taxon>Betabaculovirus</taxon>
        <taxon>Betabaculovirus helarmigerae</taxon>
    </lineage>
</organism>
<keyword evidence="2" id="KW-1185">Reference proteome</keyword>
<dbReference type="Proteomes" id="UP000203266">
    <property type="component" value="Segment"/>
</dbReference>
<dbReference type="OrthoDB" id="39834at10239"/>
<proteinExistence type="predicted"/>
<dbReference type="GeneID" id="10973846"/>
<dbReference type="EMBL" id="EU255577">
    <property type="protein sequence ID" value="ABY47853.1"/>
    <property type="molecule type" value="Genomic_DNA"/>
</dbReference>
<evidence type="ECO:0000313" key="2">
    <source>
        <dbReference type="Proteomes" id="UP000203266"/>
    </source>
</evidence>
<name>A9YN04_9BBAC</name>
<dbReference type="RefSeq" id="YP_001649144.1">
    <property type="nucleotide sequence ID" value="NC_010240.1"/>
</dbReference>
<reference evidence="1 2" key="1">
    <citation type="journal article" date="2008" name="Virus Genes">
        <title>Genomic sequence analysis of a granulovirus isolated from the Old World bollworm, Helicoverpa armigera.</title>
        <authorList>
            <person name="Harrison R.L."/>
            <person name="Popham H.J."/>
        </authorList>
    </citation>
    <scope>NUCLEOTIDE SEQUENCE [LARGE SCALE GENOMIC DNA]</scope>
</reference>
<protein>
    <submittedName>
        <fullName evidence="1">Uncharacterized protein</fullName>
    </submittedName>
</protein>
<dbReference type="KEGG" id="vg:10973846"/>
<accession>A9YN04</accession>